<reference evidence="2 3" key="1">
    <citation type="submission" date="2018-03" db="EMBL/GenBank/DDBJ databases">
        <title>The ancient ancestry and fast evolution of plastids.</title>
        <authorList>
            <person name="Moore K.R."/>
            <person name="Magnabosco C."/>
            <person name="Momper L."/>
            <person name="Gold D.A."/>
            <person name="Bosak T."/>
            <person name="Fournier G.P."/>
        </authorList>
    </citation>
    <scope>NUCLEOTIDE SEQUENCE [LARGE SCALE GENOMIC DNA]</scope>
    <source>
        <strain evidence="2 3">CCALA 037</strain>
    </source>
</reference>
<evidence type="ECO:0000313" key="3">
    <source>
        <dbReference type="Proteomes" id="UP000238937"/>
    </source>
</evidence>
<comment type="caution">
    <text evidence="2">The sequence shown here is derived from an EMBL/GenBank/DDBJ whole genome shotgun (WGS) entry which is preliminary data.</text>
</comment>
<keyword evidence="3" id="KW-1185">Reference proteome</keyword>
<feature type="region of interest" description="Disordered" evidence="1">
    <location>
        <begin position="97"/>
        <end position="124"/>
    </location>
</feature>
<protein>
    <submittedName>
        <fullName evidence="2">Uncharacterized protein</fullName>
    </submittedName>
</protein>
<evidence type="ECO:0000256" key="1">
    <source>
        <dbReference type="SAM" id="MobiDB-lite"/>
    </source>
</evidence>
<proteinExistence type="predicted"/>
<dbReference type="EMBL" id="PVWO01000138">
    <property type="protein sequence ID" value="PSB56223.1"/>
    <property type="molecule type" value="Genomic_DNA"/>
</dbReference>
<feature type="compositionally biased region" description="Acidic residues" evidence="1">
    <location>
        <begin position="101"/>
        <end position="114"/>
    </location>
</feature>
<evidence type="ECO:0000313" key="2">
    <source>
        <dbReference type="EMBL" id="PSB56223.1"/>
    </source>
</evidence>
<gene>
    <name evidence="2" type="ORF">C7B77_12560</name>
</gene>
<dbReference type="Proteomes" id="UP000238937">
    <property type="component" value="Unassembled WGS sequence"/>
</dbReference>
<sequence length="135" mass="15149">MDAIYGYWYSYALAAEPGSSDAEVELAVIESVIALNSQINRIINFHRINRQINLPHEFLMRYGLLSIPQPAAQASEKGLSTMPQKTNAVKQVLTQEVCSQSDDEGDEEQEEDNDQPWNKSGVRFSPAVLNLLDKH</sequence>
<organism evidence="2 3">
    <name type="scientific">Chamaesiphon polymorphus CCALA 037</name>
    <dbReference type="NCBI Taxonomy" id="2107692"/>
    <lineage>
        <taxon>Bacteria</taxon>
        <taxon>Bacillati</taxon>
        <taxon>Cyanobacteriota</taxon>
        <taxon>Cyanophyceae</taxon>
        <taxon>Gomontiellales</taxon>
        <taxon>Chamaesiphonaceae</taxon>
        <taxon>Chamaesiphon</taxon>
    </lineage>
</organism>
<accession>A0A2T1GF67</accession>
<dbReference type="AlphaFoldDB" id="A0A2T1GF67"/>
<name>A0A2T1GF67_9CYAN</name>